<dbReference type="SUPFAM" id="SSF143990">
    <property type="entry name" value="YbiA-like"/>
    <property type="match status" value="1"/>
</dbReference>
<gene>
    <name evidence="1" type="primary">WBGene00273585</name>
</gene>
<accession>A0A2A6B982</accession>
<dbReference type="Proteomes" id="UP000005239">
    <property type="component" value="Unassembled WGS sequence"/>
</dbReference>
<evidence type="ECO:0000313" key="2">
    <source>
        <dbReference type="Proteomes" id="UP000005239"/>
    </source>
</evidence>
<name>A0A2A6B982_PRIPA</name>
<reference evidence="2" key="1">
    <citation type="journal article" date="2008" name="Nat. Genet.">
        <title>The Pristionchus pacificus genome provides a unique perspective on nematode lifestyle and parasitism.</title>
        <authorList>
            <person name="Dieterich C."/>
            <person name="Clifton S.W."/>
            <person name="Schuster L.N."/>
            <person name="Chinwalla A."/>
            <person name="Delehaunty K."/>
            <person name="Dinkelacker I."/>
            <person name="Fulton L."/>
            <person name="Fulton R."/>
            <person name="Godfrey J."/>
            <person name="Minx P."/>
            <person name="Mitreva M."/>
            <person name="Roeseler W."/>
            <person name="Tian H."/>
            <person name="Witte H."/>
            <person name="Yang S.P."/>
            <person name="Wilson R.K."/>
            <person name="Sommer R.J."/>
        </authorList>
    </citation>
    <scope>NUCLEOTIDE SEQUENCE [LARGE SCALE GENOMIC DNA]</scope>
    <source>
        <strain evidence="2">PS312</strain>
    </source>
</reference>
<organism evidence="1 2">
    <name type="scientific">Pristionchus pacificus</name>
    <name type="common">Parasitic nematode worm</name>
    <dbReference type="NCBI Taxonomy" id="54126"/>
    <lineage>
        <taxon>Eukaryota</taxon>
        <taxon>Metazoa</taxon>
        <taxon>Ecdysozoa</taxon>
        <taxon>Nematoda</taxon>
        <taxon>Chromadorea</taxon>
        <taxon>Rhabditida</taxon>
        <taxon>Rhabditina</taxon>
        <taxon>Diplogasteromorpha</taxon>
        <taxon>Diplogasteroidea</taxon>
        <taxon>Neodiplogasteridae</taxon>
        <taxon>Pristionchus</taxon>
    </lineage>
</organism>
<proteinExistence type="predicted"/>
<reference evidence="1" key="2">
    <citation type="submission" date="2022-06" db="UniProtKB">
        <authorList>
            <consortium name="EnsemblMetazoa"/>
        </authorList>
    </citation>
    <scope>IDENTIFICATION</scope>
    <source>
        <strain evidence="1">PS312</strain>
    </source>
</reference>
<accession>A0A8R1YNG1</accession>
<protein>
    <submittedName>
        <fullName evidence="1">Uncharacterized protein</fullName>
    </submittedName>
</protein>
<sequence length="199" mass="22635">MEVVLETDTLSPVSRPDTSFRIRKFVKTIESNSKSLERRISAKITDPRITVAKQDHIEFTFFQGPLSFLSPSFRASITIGNKTFRSAEQNFDARKWDEIAPDVMALAQYHNSCRTAYCVRPFLRQETAQSYIVIDSTQSNLLFLFSDLINTHIRWGCGLTIGQNPTDVTTWKGENIIGKILTLLREHIKSADCNLFVLG</sequence>
<evidence type="ECO:0000313" key="1">
    <source>
        <dbReference type="EnsemblMetazoa" id="PPA35216.1"/>
    </source>
</evidence>
<dbReference type="OrthoDB" id="206452at2759"/>
<dbReference type="InterPro" id="IPR037238">
    <property type="entry name" value="YbiA-like_sf"/>
</dbReference>
<keyword evidence="2" id="KW-1185">Reference proteome</keyword>
<dbReference type="EnsemblMetazoa" id="PPA35216.1">
    <property type="protein sequence ID" value="PPA35216.1"/>
    <property type="gene ID" value="WBGene00273585"/>
</dbReference>
<dbReference type="AlphaFoldDB" id="A0A2A6B982"/>